<dbReference type="GeneID" id="111126704"/>
<keyword evidence="2" id="KW-0106">Calcium</keyword>
<gene>
    <name evidence="5" type="primary">LOC111126704</name>
</gene>
<dbReference type="InterPro" id="IPR005552">
    <property type="entry name" value="Scramblase"/>
</dbReference>
<evidence type="ECO:0000313" key="4">
    <source>
        <dbReference type="Proteomes" id="UP000694844"/>
    </source>
</evidence>
<dbReference type="OrthoDB" id="6116390at2759"/>
<reference evidence="5" key="1">
    <citation type="submission" date="2025-08" db="UniProtKB">
        <authorList>
            <consortium name="RefSeq"/>
        </authorList>
    </citation>
    <scope>IDENTIFICATION</scope>
    <source>
        <tissue evidence="5">Whole sample</tissue>
    </source>
</reference>
<dbReference type="PANTHER" id="PTHR23248:SF9">
    <property type="entry name" value="PHOSPHOLIPID SCRAMBLASE"/>
    <property type="match status" value="1"/>
</dbReference>
<name>A0A8B8DHR5_CRAVI</name>
<keyword evidence="2" id="KW-0449">Lipoprotein</keyword>
<evidence type="ECO:0000256" key="3">
    <source>
        <dbReference type="SAM" id="MobiDB-lite"/>
    </source>
</evidence>
<comment type="function">
    <text evidence="2">May mediate accelerated ATP-independent bidirectional transbilayer migration of phospholipids upon binding calcium ions that results in a loss of phospholipid asymmetry in the plasma membrane.</text>
</comment>
<keyword evidence="2" id="KW-0564">Palmitate</keyword>
<sequence length="265" mass="29788">MSQVNESGVDEAVITKQPSPQPKPTDSGGHQTQTTTKTKRGNALEELEKLDKVILSQEISACKLACPCCIGRGAYTVHEGNSTEDLLFEIREAFVCLYRPCLGSARDFTSRLQDFSETDVVGTFHRDVSFRGCCITTCYPPELRISYPLPSKLGVVREKRTCCRPCFEILDGAGEFLYEFTNDCCYPQYCGWFMNYAIYVKDIEGETVALIVKKSYHNPEELIGIENKLHVEFVKKMKATEKLLVISAALLVSLNNFEDSKRLCC</sequence>
<dbReference type="PANTHER" id="PTHR23248">
    <property type="entry name" value="PHOSPHOLIPID SCRAMBLASE-RELATED"/>
    <property type="match status" value="1"/>
</dbReference>
<dbReference type="GO" id="GO:0005886">
    <property type="term" value="C:plasma membrane"/>
    <property type="evidence" value="ECO:0007669"/>
    <property type="project" value="TreeGrafter"/>
</dbReference>
<dbReference type="AlphaFoldDB" id="A0A8B8DHR5"/>
<dbReference type="Pfam" id="PF03803">
    <property type="entry name" value="Scramblase"/>
    <property type="match status" value="1"/>
</dbReference>
<dbReference type="RefSeq" id="XP_022327235.1">
    <property type="nucleotide sequence ID" value="XM_022471527.1"/>
</dbReference>
<keyword evidence="4" id="KW-1185">Reference proteome</keyword>
<dbReference type="GO" id="GO:0017128">
    <property type="term" value="F:phospholipid scramblase activity"/>
    <property type="evidence" value="ECO:0007669"/>
    <property type="project" value="InterPro"/>
</dbReference>
<evidence type="ECO:0000256" key="2">
    <source>
        <dbReference type="RuleBase" id="RU363116"/>
    </source>
</evidence>
<evidence type="ECO:0000313" key="5">
    <source>
        <dbReference type="RefSeq" id="XP_022327235.1"/>
    </source>
</evidence>
<dbReference type="KEGG" id="cvn:111126704"/>
<dbReference type="Proteomes" id="UP000694844">
    <property type="component" value="Chromosome 3"/>
</dbReference>
<accession>A0A8B8DHR5</accession>
<evidence type="ECO:0000256" key="1">
    <source>
        <dbReference type="ARBA" id="ARBA00005350"/>
    </source>
</evidence>
<organism evidence="4 5">
    <name type="scientific">Crassostrea virginica</name>
    <name type="common">Eastern oyster</name>
    <dbReference type="NCBI Taxonomy" id="6565"/>
    <lineage>
        <taxon>Eukaryota</taxon>
        <taxon>Metazoa</taxon>
        <taxon>Spiralia</taxon>
        <taxon>Lophotrochozoa</taxon>
        <taxon>Mollusca</taxon>
        <taxon>Bivalvia</taxon>
        <taxon>Autobranchia</taxon>
        <taxon>Pteriomorphia</taxon>
        <taxon>Ostreida</taxon>
        <taxon>Ostreoidea</taxon>
        <taxon>Ostreidae</taxon>
        <taxon>Crassostrea</taxon>
    </lineage>
</organism>
<comment type="cofactor">
    <cofactor evidence="2">
        <name>Ca(2+)</name>
        <dbReference type="ChEBI" id="CHEBI:29108"/>
    </cofactor>
</comment>
<protein>
    <recommendedName>
        <fullName evidence="2">Phospholipid scramblase</fullName>
    </recommendedName>
</protein>
<comment type="similarity">
    <text evidence="1 2">Belongs to the phospholipid scramblase family.</text>
</comment>
<proteinExistence type="inferred from homology"/>
<feature type="region of interest" description="Disordered" evidence="3">
    <location>
        <begin position="1"/>
        <end position="42"/>
    </location>
</feature>